<feature type="signal peptide" evidence="1">
    <location>
        <begin position="1"/>
        <end position="23"/>
    </location>
</feature>
<sequence>MKSLGYKYSFLIIALLAPSLSWAHDPKHHGPPPWAHCKKGHHHKHDCDKYYRKHENKHDDHHEPWYEKHHLPEIATFAVIAGATYAIINNTYYKKDGERYVYSEKQNAK</sequence>
<feature type="chain" id="PRO_5015642377" evidence="1">
    <location>
        <begin position="24"/>
        <end position="109"/>
    </location>
</feature>
<name>A0A2T3MDM5_PHOLE</name>
<dbReference type="AlphaFoldDB" id="A0A2T3MDM5"/>
<accession>A0A2T3MDM5</accession>
<evidence type="ECO:0000313" key="2">
    <source>
        <dbReference type="EMBL" id="PSV91761.1"/>
    </source>
</evidence>
<gene>
    <name evidence="2" type="ORF">CTM89_05680</name>
</gene>
<reference evidence="2 3" key="1">
    <citation type="submission" date="2018-03" db="EMBL/GenBank/DDBJ databases">
        <title>Whole genome sequencing of Histamine producing bacteria.</title>
        <authorList>
            <person name="Butler K."/>
        </authorList>
    </citation>
    <scope>NUCLEOTIDE SEQUENCE [LARGE SCALE GENOMIC DNA]</scope>
    <source>
        <strain evidence="2 3">ATCC 33979</strain>
    </source>
</reference>
<protein>
    <submittedName>
        <fullName evidence="2">Uncharacterized protein</fullName>
    </submittedName>
</protein>
<proteinExistence type="predicted"/>
<dbReference type="EMBL" id="PYOJ01000005">
    <property type="protein sequence ID" value="PSV91761.1"/>
    <property type="molecule type" value="Genomic_DNA"/>
</dbReference>
<keyword evidence="1" id="KW-0732">Signal</keyword>
<comment type="caution">
    <text evidence="2">The sequence shown here is derived from an EMBL/GenBank/DDBJ whole genome shotgun (WGS) entry which is preliminary data.</text>
</comment>
<dbReference type="Proteomes" id="UP000240410">
    <property type="component" value="Unassembled WGS sequence"/>
</dbReference>
<organism evidence="2 3">
    <name type="scientific">Photobacterium leiognathi</name>
    <dbReference type="NCBI Taxonomy" id="553611"/>
    <lineage>
        <taxon>Bacteria</taxon>
        <taxon>Pseudomonadati</taxon>
        <taxon>Pseudomonadota</taxon>
        <taxon>Gammaproteobacteria</taxon>
        <taxon>Vibrionales</taxon>
        <taxon>Vibrionaceae</taxon>
        <taxon>Photobacterium</taxon>
    </lineage>
</organism>
<evidence type="ECO:0000313" key="3">
    <source>
        <dbReference type="Proteomes" id="UP000240410"/>
    </source>
</evidence>
<evidence type="ECO:0000256" key="1">
    <source>
        <dbReference type="SAM" id="SignalP"/>
    </source>
</evidence>